<dbReference type="InterPro" id="IPR003663">
    <property type="entry name" value="Sugar/inositol_transpt"/>
</dbReference>
<dbReference type="Pfam" id="PF00083">
    <property type="entry name" value="Sugar_tr"/>
    <property type="match status" value="2"/>
</dbReference>
<feature type="transmembrane region" description="Helical" evidence="18">
    <location>
        <begin position="173"/>
        <end position="198"/>
    </location>
</feature>
<evidence type="ECO:0000256" key="14">
    <source>
        <dbReference type="ARBA" id="ARBA00023139"/>
    </source>
</evidence>
<sequence length="490" mass="51953">MRGVPPRPRGGSPPPALTPALALTVFAAALGSLGFGFNIGVINAPQKLLEGEYNATWAQRWGSPPPPQTLSLLWALSVAIFSVGGMGTALAGGAVAERLGRKGALLASNGLAVVGGALMGGAKLGPTYILIILGRFIVGAYSGLVSVLVPLYVGEVAPLRLRGALGTLHQLGIVIGILVAQVGVACGVGVASVGRVLLLLPLCPESPRFCWRGASAARARRGESRLRPRPAPKVGLLELCRSRRYRQPLIVTLGLQLAQQLSGINAVKTGKKTPKLGKTGKNGKNWREIGKNGRGLREMGRGMVSRWGCRAGRRVLQLLGLLGMMGCATTLLGGPFWGAVALASALAFVGFFAVGPGPLPWFVGAELFPPGPRAPRSAWPGCSTGPATPPWPWPSRHAGTKKSGDFGDFRSFWEFLGFFLGFWVIFGAFERFLWDFWGILVDYWVILGCFMGFFGEFCGILGGFWAISGGFEWFYGIFGGFLGDFWGILA</sequence>
<evidence type="ECO:0000256" key="8">
    <source>
        <dbReference type="ARBA" id="ARBA00022490"/>
    </source>
</evidence>
<dbReference type="Proteomes" id="UP000007754">
    <property type="component" value="Unplaced"/>
</dbReference>
<dbReference type="PANTHER" id="PTHR23503:SF120">
    <property type="entry name" value="SOLUTE CARRIER FAMILY 2, FACILITATED GLUCOSE TRANSPORTER MEMBER 4"/>
    <property type="match status" value="1"/>
</dbReference>
<keyword evidence="15" id="KW-0449">Lipoprotein</keyword>
<organism evidence="19 20">
    <name type="scientific">Taeniopygia guttata</name>
    <name type="common">Zebra finch</name>
    <name type="synonym">Poephila guttata</name>
    <dbReference type="NCBI Taxonomy" id="59729"/>
    <lineage>
        <taxon>Eukaryota</taxon>
        <taxon>Metazoa</taxon>
        <taxon>Chordata</taxon>
        <taxon>Craniata</taxon>
        <taxon>Vertebrata</taxon>
        <taxon>Euteleostomi</taxon>
        <taxon>Archelosauria</taxon>
        <taxon>Archosauria</taxon>
        <taxon>Dinosauria</taxon>
        <taxon>Saurischia</taxon>
        <taxon>Theropoda</taxon>
        <taxon>Coelurosauria</taxon>
        <taxon>Aves</taxon>
        <taxon>Neognathae</taxon>
        <taxon>Neoaves</taxon>
        <taxon>Telluraves</taxon>
        <taxon>Australaves</taxon>
        <taxon>Passeriformes</taxon>
        <taxon>Passeroidea</taxon>
        <taxon>Estrildidae</taxon>
        <taxon>Estrildinae</taxon>
        <taxon>Taeniopygia</taxon>
    </lineage>
</organism>
<keyword evidence="9" id="KW-0762">Sugar transport</keyword>
<keyword evidence="11" id="KW-0832">Ubl conjugation</keyword>
<comment type="similarity">
    <text evidence="4">Belongs to the major facilitator superfamily. Sugar transporter (TC 2.A.1.1) family. Glucose transporter subfamily.</text>
</comment>
<dbReference type="Ensembl" id="ENSTGUT00000030080.1">
    <property type="protein sequence ID" value="ENSTGUP00000018771.1"/>
    <property type="gene ID" value="ENSTGUG00000025920.1"/>
</dbReference>
<feature type="transmembrane region" description="Helical" evidence="18">
    <location>
        <begin position="340"/>
        <end position="363"/>
    </location>
</feature>
<dbReference type="Gene3D" id="1.20.1250.20">
    <property type="entry name" value="MFS general substrate transporter like domains"/>
    <property type="match status" value="1"/>
</dbReference>
<comment type="function">
    <text evidence="17">Insulin-regulated facilitative glucose transporter, which plays a key role in removal of glucose from circulation. Response to insulin is regulated by its intracellular localization: in the absence of insulin, it is efficiently retained intracellularly within storage compartments in muscle and fat cells. Upon insulin stimulation, translocates from these compartments to the cell surface where it transports glucose from the extracellular milieu into the cell.</text>
</comment>
<evidence type="ECO:0000256" key="5">
    <source>
        <dbReference type="ARBA" id="ARBA00015975"/>
    </source>
</evidence>
<keyword evidence="12 18" id="KW-1133">Transmembrane helix</keyword>
<evidence type="ECO:0000256" key="9">
    <source>
        <dbReference type="ARBA" id="ARBA00022597"/>
    </source>
</evidence>
<proteinExistence type="inferred from homology"/>
<feature type="transmembrane region" description="Helical" evidence="18">
    <location>
        <begin position="128"/>
        <end position="153"/>
    </location>
</feature>
<dbReference type="GO" id="GO:0055056">
    <property type="term" value="F:D-glucose transmembrane transporter activity"/>
    <property type="evidence" value="ECO:0007669"/>
    <property type="project" value="TreeGrafter"/>
</dbReference>
<dbReference type="InterPro" id="IPR005828">
    <property type="entry name" value="MFS_sugar_transport-like"/>
</dbReference>
<dbReference type="PANTHER" id="PTHR23503">
    <property type="entry name" value="SOLUTE CARRIER FAMILY 2"/>
    <property type="match status" value="1"/>
</dbReference>
<evidence type="ECO:0000256" key="12">
    <source>
        <dbReference type="ARBA" id="ARBA00022989"/>
    </source>
</evidence>
<evidence type="ECO:0000313" key="20">
    <source>
        <dbReference type="Proteomes" id="UP000007754"/>
    </source>
</evidence>
<dbReference type="GO" id="GO:0046323">
    <property type="term" value="P:D-glucose import"/>
    <property type="evidence" value="ECO:0007669"/>
    <property type="project" value="TreeGrafter"/>
</dbReference>
<evidence type="ECO:0000256" key="2">
    <source>
        <dbReference type="ARBA" id="ARBA00004556"/>
    </source>
</evidence>
<keyword evidence="20" id="KW-1185">Reference proteome</keyword>
<comment type="catalytic activity">
    <reaction evidence="1">
        <text>D-glucose(out) = D-glucose(in)</text>
        <dbReference type="Rhea" id="RHEA:60376"/>
        <dbReference type="ChEBI" id="CHEBI:4167"/>
    </reaction>
</comment>
<keyword evidence="13 18" id="KW-0472">Membrane</keyword>
<keyword evidence="6" id="KW-0813">Transport</keyword>
<evidence type="ECO:0000313" key="19">
    <source>
        <dbReference type="Ensembl" id="ENSTGUP00000018771.1"/>
    </source>
</evidence>
<reference evidence="19" key="2">
    <citation type="submission" date="2025-09" db="UniProtKB">
        <authorList>
            <consortium name="Ensembl"/>
        </authorList>
    </citation>
    <scope>IDENTIFICATION</scope>
</reference>
<feature type="transmembrane region" description="Helical" evidence="18">
    <location>
        <begin position="20"/>
        <end position="42"/>
    </location>
</feature>
<dbReference type="InterPro" id="IPR045263">
    <property type="entry name" value="GLUT"/>
</dbReference>
<evidence type="ECO:0000256" key="11">
    <source>
        <dbReference type="ARBA" id="ARBA00022843"/>
    </source>
</evidence>
<evidence type="ECO:0000256" key="13">
    <source>
        <dbReference type="ARBA" id="ARBA00023136"/>
    </source>
</evidence>
<evidence type="ECO:0000256" key="10">
    <source>
        <dbReference type="ARBA" id="ARBA00022692"/>
    </source>
</evidence>
<evidence type="ECO:0000256" key="15">
    <source>
        <dbReference type="ARBA" id="ARBA00023288"/>
    </source>
</evidence>
<dbReference type="GO" id="GO:0070837">
    <property type="term" value="P:dehydroascorbic acid transport"/>
    <property type="evidence" value="ECO:0007669"/>
    <property type="project" value="TreeGrafter"/>
</dbReference>
<evidence type="ECO:0000256" key="3">
    <source>
        <dbReference type="ARBA" id="ARBA00004651"/>
    </source>
</evidence>
<feature type="transmembrane region" description="Helical" evidence="18">
    <location>
        <begin position="72"/>
        <end position="96"/>
    </location>
</feature>
<feature type="transmembrane region" description="Helical" evidence="18">
    <location>
        <begin position="103"/>
        <end position="122"/>
    </location>
</feature>
<evidence type="ECO:0000256" key="4">
    <source>
        <dbReference type="ARBA" id="ARBA00007004"/>
    </source>
</evidence>
<dbReference type="GO" id="GO:0005886">
    <property type="term" value="C:plasma membrane"/>
    <property type="evidence" value="ECO:0007669"/>
    <property type="project" value="TreeGrafter"/>
</dbReference>
<comment type="subcellular location">
    <subcellularLocation>
        <location evidence="3">Cell membrane</location>
        <topology evidence="3">Multi-pass membrane protein</topology>
    </subcellularLocation>
    <subcellularLocation>
        <location evidence="2">Cytoplasm</location>
        <location evidence="2">Perinuclear region</location>
    </subcellularLocation>
</comment>
<dbReference type="PROSITE" id="PS00217">
    <property type="entry name" value="SUGAR_TRANSPORT_2"/>
    <property type="match status" value="1"/>
</dbReference>
<dbReference type="GeneTree" id="ENSGT00940000160688"/>
<accession>A0A674G7U6</accession>
<feature type="transmembrane region" description="Helical" evidence="18">
    <location>
        <begin position="473"/>
        <end position="489"/>
    </location>
</feature>
<evidence type="ECO:0000256" key="1">
    <source>
        <dbReference type="ARBA" id="ARBA00000618"/>
    </source>
</evidence>
<feature type="transmembrane region" description="Helical" evidence="18">
    <location>
        <begin position="411"/>
        <end position="429"/>
    </location>
</feature>
<dbReference type="PRINTS" id="PR00171">
    <property type="entry name" value="SUGRTRNSPORT"/>
</dbReference>
<keyword evidence="14" id="KW-0564">Palmitate</keyword>
<protein>
    <recommendedName>
        <fullName evidence="5">Solute carrier family 2, facilitated glucose transporter member 4</fullName>
    </recommendedName>
    <alternativeName>
        <fullName evidence="16">Glucose transporter type 4, insulin-responsive</fullName>
    </alternativeName>
</protein>
<keyword evidence="8" id="KW-0963">Cytoplasm</keyword>
<feature type="transmembrane region" description="Helical" evidence="18">
    <location>
        <begin position="315"/>
        <end position="333"/>
    </location>
</feature>
<name>A0A674G7U6_TAEGU</name>
<evidence type="ECO:0000256" key="17">
    <source>
        <dbReference type="ARBA" id="ARBA00046051"/>
    </source>
</evidence>
<reference evidence="19" key="1">
    <citation type="submission" date="2025-08" db="UniProtKB">
        <authorList>
            <consortium name="Ensembl"/>
        </authorList>
    </citation>
    <scope>IDENTIFICATION</scope>
</reference>
<dbReference type="AlphaFoldDB" id="A0A674G7U6"/>
<dbReference type="PROSITE" id="PS00216">
    <property type="entry name" value="SUGAR_TRANSPORT_1"/>
    <property type="match status" value="1"/>
</dbReference>
<evidence type="ECO:0000256" key="7">
    <source>
        <dbReference type="ARBA" id="ARBA00022475"/>
    </source>
</evidence>
<dbReference type="SUPFAM" id="SSF103473">
    <property type="entry name" value="MFS general substrate transporter"/>
    <property type="match status" value="1"/>
</dbReference>
<evidence type="ECO:0000256" key="16">
    <source>
        <dbReference type="ARBA" id="ARBA00030470"/>
    </source>
</evidence>
<dbReference type="InParanoid" id="A0A674G7U6"/>
<dbReference type="InterPro" id="IPR005829">
    <property type="entry name" value="Sugar_transporter_CS"/>
</dbReference>
<feature type="transmembrane region" description="Helical" evidence="18">
    <location>
        <begin position="441"/>
        <end position="467"/>
    </location>
</feature>
<keyword evidence="7" id="KW-1003">Cell membrane</keyword>
<evidence type="ECO:0000256" key="6">
    <source>
        <dbReference type="ARBA" id="ARBA00022448"/>
    </source>
</evidence>
<evidence type="ECO:0000256" key="18">
    <source>
        <dbReference type="SAM" id="Phobius"/>
    </source>
</evidence>
<dbReference type="InterPro" id="IPR036259">
    <property type="entry name" value="MFS_trans_sf"/>
</dbReference>
<keyword evidence="10 18" id="KW-0812">Transmembrane</keyword>